<dbReference type="RefSeq" id="XP_020640679.2">
    <property type="nucleotide sequence ID" value="XM_020785020.2"/>
</dbReference>
<dbReference type="GO" id="GO:1901379">
    <property type="term" value="P:regulation of potassium ion transmembrane transport"/>
    <property type="evidence" value="ECO:0007669"/>
    <property type="project" value="TreeGrafter"/>
</dbReference>
<feature type="transmembrane region" description="Helical" evidence="1">
    <location>
        <begin position="29"/>
        <end position="50"/>
    </location>
</feature>
<keyword evidence="1" id="KW-0812">Transmembrane</keyword>
<dbReference type="SUPFAM" id="SSF53474">
    <property type="entry name" value="alpha/beta-Hydrolases"/>
    <property type="match status" value="1"/>
</dbReference>
<dbReference type="InterPro" id="IPR001375">
    <property type="entry name" value="Peptidase_S9_cat"/>
</dbReference>
<dbReference type="PANTHER" id="PTHR11731:SF97">
    <property type="entry name" value="INACTIVE DIPEPTIDYL PEPTIDASE 10-LIKE"/>
    <property type="match status" value="1"/>
</dbReference>
<dbReference type="Gene3D" id="3.40.50.1820">
    <property type="entry name" value="alpha/beta hydrolase"/>
    <property type="match status" value="1"/>
</dbReference>
<dbReference type="InParanoid" id="A0A6J0T3M2"/>
<evidence type="ECO:0000259" key="3">
    <source>
        <dbReference type="Pfam" id="PF00930"/>
    </source>
</evidence>
<feature type="domain" description="Peptidase S9 prolyl oligopeptidase catalytic" evidence="2">
    <location>
        <begin position="574"/>
        <end position="777"/>
    </location>
</feature>
<sequence>MHADQSCSPSLLAQHMGITRSPPRNWKGIGISLLVVAMLASVLIVAILMLTPEDPPLGFRIPLTLADLESDELHAHHPQVHWVTDDELVVLSDTGTVMKWDMRQKNSTLLVEDRDLHFLKASWFQVSPDLQFLLLAYDIQQVFRYSFTAHYLIYNMDTRETSNLDVPEAEAVRLQHATWGAQNNQLVFVLDNDLYYQPGVSSRAKPITSSGRQGILFNGISDWLYEEEILQAAGAHWCSPDGIWLAYLTINNSVVPKMELPQFLGGNYPASQHYPYPKAGQPIPSVQLFVVNLSGARLRPLELLPPESFQSREYYITMVKWVAFSRLAVRWLNRPQNISVWSLCEVVAGTCAEKYKVTSDAWVNMQQGVPIFSEDGETLFLPVPVKQGPRGEFHHVTMLSTQMSRKESSVRLLTSGNWDVTRILAYDENIKRLYFLSSEDRPSARHLYSVDLSGSFNRTCVTCSLLPGCSFVDVKFSPKKGHFILFCKGPGIPQVSVHFTNNPHDFLLLEDNHLLKDGLLHKEMPLVEFRSFRLAGYDLSVCMILPPPHQCTSCPLLLMLPEVPGSQMATEKFQLNWDTVLSSSLGVVLVRFDGRGSGNQGLKLLYEVSRQLGSMDLKDHIALMQWLLQLPYIDRKRMAVYGKAYGGFLALKLMAAVEDLFKCGAAVAPITSFRFHAATFSERYLGMPAREDAAYTVASVLEEAPRLKDKNILLVHGTGDATVHFQHMAELLIQLLAAESNYTTQIYPDEGHTFSSDSNRRHLRQTLASFFQACFKDSRHSHLLAEDDEDS</sequence>
<protein>
    <submittedName>
        <fullName evidence="5">Inactive dipeptidyl peptidase 10-like</fullName>
    </submittedName>
</protein>
<dbReference type="Pfam" id="PF00326">
    <property type="entry name" value="Peptidase_S9"/>
    <property type="match status" value="1"/>
</dbReference>
<proteinExistence type="predicted"/>
<evidence type="ECO:0000256" key="1">
    <source>
        <dbReference type="SAM" id="Phobius"/>
    </source>
</evidence>
<dbReference type="InterPro" id="IPR002469">
    <property type="entry name" value="Peptidase_S9B_N"/>
</dbReference>
<dbReference type="SUPFAM" id="SSF82171">
    <property type="entry name" value="DPP6 N-terminal domain-like"/>
    <property type="match status" value="1"/>
</dbReference>
<gene>
    <name evidence="5" type="primary">LOC110074641</name>
</gene>
<evidence type="ECO:0000259" key="2">
    <source>
        <dbReference type="Pfam" id="PF00326"/>
    </source>
</evidence>
<dbReference type="InterPro" id="IPR050278">
    <property type="entry name" value="Serine_Prot_S9B/DPPIV"/>
</dbReference>
<dbReference type="OrthoDB" id="16520at2759"/>
<dbReference type="InterPro" id="IPR029058">
    <property type="entry name" value="AB_hydrolase_fold"/>
</dbReference>
<dbReference type="GeneID" id="110074641"/>
<organism evidence="4 5">
    <name type="scientific">Pogona vitticeps</name>
    <name type="common">central bearded dragon</name>
    <dbReference type="NCBI Taxonomy" id="103695"/>
    <lineage>
        <taxon>Eukaryota</taxon>
        <taxon>Metazoa</taxon>
        <taxon>Chordata</taxon>
        <taxon>Craniata</taxon>
        <taxon>Vertebrata</taxon>
        <taxon>Euteleostomi</taxon>
        <taxon>Lepidosauria</taxon>
        <taxon>Squamata</taxon>
        <taxon>Bifurcata</taxon>
        <taxon>Unidentata</taxon>
        <taxon>Episquamata</taxon>
        <taxon>Toxicofera</taxon>
        <taxon>Iguania</taxon>
        <taxon>Acrodonta</taxon>
        <taxon>Agamidae</taxon>
        <taxon>Amphibolurinae</taxon>
        <taxon>Pogona</taxon>
    </lineage>
</organism>
<keyword evidence="4" id="KW-1185">Reference proteome</keyword>
<feature type="domain" description="Dipeptidylpeptidase IV N-terminal" evidence="3">
    <location>
        <begin position="127"/>
        <end position="493"/>
    </location>
</feature>
<dbReference type="KEGG" id="pvt:110074641"/>
<dbReference type="Proteomes" id="UP001652642">
    <property type="component" value="Chromosome 2"/>
</dbReference>
<keyword evidence="1" id="KW-0472">Membrane</keyword>
<dbReference type="Pfam" id="PF00930">
    <property type="entry name" value="DPPIV_N"/>
    <property type="match status" value="1"/>
</dbReference>
<evidence type="ECO:0000313" key="5">
    <source>
        <dbReference type="RefSeq" id="XP_020640679.2"/>
    </source>
</evidence>
<dbReference type="GO" id="GO:0006508">
    <property type="term" value="P:proteolysis"/>
    <property type="evidence" value="ECO:0007669"/>
    <property type="project" value="InterPro"/>
</dbReference>
<reference evidence="5" key="2">
    <citation type="submission" date="2025-08" db="UniProtKB">
        <authorList>
            <consortium name="RefSeq"/>
        </authorList>
    </citation>
    <scope>IDENTIFICATION</scope>
</reference>
<name>A0A6J0T3M2_9SAUR</name>
<reference evidence="4" key="1">
    <citation type="submission" date="2025-05" db="UniProtKB">
        <authorList>
            <consortium name="RefSeq"/>
        </authorList>
    </citation>
    <scope>NUCLEOTIDE SEQUENCE [LARGE SCALE GENOMIC DNA]</scope>
</reference>
<dbReference type="Gene3D" id="2.140.10.30">
    <property type="entry name" value="Dipeptidylpeptidase IV, N-terminal domain"/>
    <property type="match status" value="1"/>
</dbReference>
<dbReference type="PANTHER" id="PTHR11731">
    <property type="entry name" value="PROTEASE FAMILY S9B,C DIPEPTIDYL-PEPTIDASE IV-RELATED"/>
    <property type="match status" value="1"/>
</dbReference>
<evidence type="ECO:0000313" key="4">
    <source>
        <dbReference type="Proteomes" id="UP001652642"/>
    </source>
</evidence>
<keyword evidence="1" id="KW-1133">Transmembrane helix</keyword>
<dbReference type="GO" id="GO:0008236">
    <property type="term" value="F:serine-type peptidase activity"/>
    <property type="evidence" value="ECO:0007669"/>
    <property type="project" value="InterPro"/>
</dbReference>
<accession>A0A6J0T3M2</accession>
<dbReference type="AlphaFoldDB" id="A0A6J0T3M2"/>
<dbReference type="GO" id="GO:0008076">
    <property type="term" value="C:voltage-gated potassium channel complex"/>
    <property type="evidence" value="ECO:0007669"/>
    <property type="project" value="TreeGrafter"/>
</dbReference>